<evidence type="ECO:0000313" key="1">
    <source>
        <dbReference type="EMBL" id="JAP16578.1"/>
    </source>
</evidence>
<dbReference type="GO" id="GO:0003676">
    <property type="term" value="F:nucleic acid binding"/>
    <property type="evidence" value="ECO:0007669"/>
    <property type="project" value="InterPro"/>
</dbReference>
<dbReference type="InterPro" id="IPR036397">
    <property type="entry name" value="RNaseH_sf"/>
</dbReference>
<dbReference type="AlphaFoldDB" id="A0A0V0H844"/>
<sequence length="64" mass="7505">MCILRSDNAKEYMSQLIWSYVRQHSILHRSPCVDTPSQNGVAKRKSKHLLETAWAFLFQMKVPK</sequence>
<dbReference type="Gene3D" id="3.30.420.10">
    <property type="entry name" value="Ribonuclease H-like superfamily/Ribonuclease H"/>
    <property type="match status" value="1"/>
</dbReference>
<name>A0A0V0H844_SOLCH</name>
<proteinExistence type="predicted"/>
<protein>
    <submittedName>
        <fullName evidence="1">Putative ovule protein</fullName>
    </submittedName>
</protein>
<dbReference type="InterPro" id="IPR012337">
    <property type="entry name" value="RNaseH-like_sf"/>
</dbReference>
<organism evidence="1">
    <name type="scientific">Solanum chacoense</name>
    <name type="common">Chaco potato</name>
    <dbReference type="NCBI Taxonomy" id="4108"/>
    <lineage>
        <taxon>Eukaryota</taxon>
        <taxon>Viridiplantae</taxon>
        <taxon>Streptophyta</taxon>
        <taxon>Embryophyta</taxon>
        <taxon>Tracheophyta</taxon>
        <taxon>Spermatophyta</taxon>
        <taxon>Magnoliopsida</taxon>
        <taxon>eudicotyledons</taxon>
        <taxon>Gunneridae</taxon>
        <taxon>Pentapetalae</taxon>
        <taxon>asterids</taxon>
        <taxon>lamiids</taxon>
        <taxon>Solanales</taxon>
        <taxon>Solanaceae</taxon>
        <taxon>Solanoideae</taxon>
        <taxon>Solaneae</taxon>
        <taxon>Solanum</taxon>
    </lineage>
</organism>
<dbReference type="EMBL" id="GEDG01023647">
    <property type="protein sequence ID" value="JAP16578.1"/>
    <property type="molecule type" value="Transcribed_RNA"/>
</dbReference>
<dbReference type="SUPFAM" id="SSF53098">
    <property type="entry name" value="Ribonuclease H-like"/>
    <property type="match status" value="1"/>
</dbReference>
<accession>A0A0V0H844</accession>
<reference evidence="1" key="1">
    <citation type="submission" date="2015-12" db="EMBL/GenBank/DDBJ databases">
        <title>Gene expression during late stages of embryo sac development: a critical building block for successful pollen-pistil interactions.</title>
        <authorList>
            <person name="Liu Y."/>
            <person name="Joly V."/>
            <person name="Sabar M."/>
            <person name="Matton D.P."/>
        </authorList>
    </citation>
    <scope>NUCLEOTIDE SEQUENCE</scope>
</reference>